<reference evidence="1 2" key="1">
    <citation type="submission" date="2017-09" db="EMBL/GenBank/DDBJ databases">
        <title>Depth-based differentiation of microbial function through sediment-hosted aquifers and enrichment of novel symbionts in the deep terrestrial subsurface.</title>
        <authorList>
            <person name="Probst A.J."/>
            <person name="Ladd B."/>
            <person name="Jarett J.K."/>
            <person name="Geller-Mcgrath D.E."/>
            <person name="Sieber C.M."/>
            <person name="Emerson J.B."/>
            <person name="Anantharaman K."/>
            <person name="Thomas B.C."/>
            <person name="Malmstrom R."/>
            <person name="Stieglmeier M."/>
            <person name="Klingl A."/>
            <person name="Woyke T."/>
            <person name="Ryan C.M."/>
            <person name="Banfield J.F."/>
        </authorList>
    </citation>
    <scope>NUCLEOTIDE SEQUENCE [LARGE SCALE GENOMIC DNA]</scope>
    <source>
        <strain evidence="1">CG11_big_fil_rev_8_21_14_0_20_36_8</strain>
    </source>
</reference>
<comment type="caution">
    <text evidence="1">The sequence shown here is derived from an EMBL/GenBank/DDBJ whole genome shotgun (WGS) entry which is preliminary data.</text>
</comment>
<feature type="non-terminal residue" evidence="1">
    <location>
        <position position="1"/>
    </location>
</feature>
<dbReference type="Proteomes" id="UP000231056">
    <property type="component" value="Unassembled WGS sequence"/>
</dbReference>
<accession>A0A2M6ITY2</accession>
<organism evidence="1 2">
    <name type="scientific">Candidatus Roizmanbacteria bacterium CG11_big_fil_rev_8_21_14_0_20_36_8</name>
    <dbReference type="NCBI Taxonomy" id="1974856"/>
    <lineage>
        <taxon>Bacteria</taxon>
        <taxon>Candidatus Roizmaniibacteriota</taxon>
    </lineage>
</organism>
<gene>
    <name evidence="1" type="ORF">COV58_02840</name>
</gene>
<protein>
    <submittedName>
        <fullName evidence="1">Uncharacterized protein</fullName>
    </submittedName>
</protein>
<evidence type="ECO:0000313" key="2">
    <source>
        <dbReference type="Proteomes" id="UP000231056"/>
    </source>
</evidence>
<proteinExistence type="predicted"/>
<name>A0A2M6ITY2_9BACT</name>
<dbReference type="EMBL" id="PCVM01000065">
    <property type="protein sequence ID" value="PIQ73376.1"/>
    <property type="molecule type" value="Genomic_DNA"/>
</dbReference>
<evidence type="ECO:0000313" key="1">
    <source>
        <dbReference type="EMBL" id="PIQ73376.1"/>
    </source>
</evidence>
<dbReference type="AlphaFoldDB" id="A0A2M6ITY2"/>
<sequence>TREQLKLWLEDYLNWRSQYDEYLKEKTYYEFDTEFIYKNFTKGKRKWFYTHKRLRGAVYQIKKALPNLFCYLDNKNIPNTTNHVEGGINSQLKLLLRLHRGLPIEKRKYLVSNFLSQKQ</sequence>